<reference evidence="2 3" key="1">
    <citation type="submission" date="2021-11" db="EMBL/GenBank/DDBJ databases">
        <title>Black yeast isolated from Biological Soil Crust.</title>
        <authorList>
            <person name="Kurbessoian T."/>
        </authorList>
    </citation>
    <scope>NUCLEOTIDE SEQUENCE [LARGE SCALE GENOMIC DNA]</scope>
    <source>
        <strain evidence="2 3">CCFEE 5522</strain>
    </source>
</reference>
<proteinExistence type="predicted"/>
<dbReference type="Proteomes" id="UP001324427">
    <property type="component" value="Unassembled WGS sequence"/>
</dbReference>
<feature type="compositionally biased region" description="Basic and acidic residues" evidence="1">
    <location>
        <begin position="8"/>
        <end position="38"/>
    </location>
</feature>
<comment type="caution">
    <text evidence="2">The sequence shown here is derived from an EMBL/GenBank/DDBJ whole genome shotgun (WGS) entry which is preliminary data.</text>
</comment>
<organism evidence="2 3">
    <name type="scientific">Oleoguttula mirabilis</name>
    <dbReference type="NCBI Taxonomy" id="1507867"/>
    <lineage>
        <taxon>Eukaryota</taxon>
        <taxon>Fungi</taxon>
        <taxon>Dikarya</taxon>
        <taxon>Ascomycota</taxon>
        <taxon>Pezizomycotina</taxon>
        <taxon>Dothideomycetes</taxon>
        <taxon>Dothideomycetidae</taxon>
        <taxon>Mycosphaerellales</taxon>
        <taxon>Teratosphaeriaceae</taxon>
        <taxon>Oleoguttula</taxon>
    </lineage>
</organism>
<protein>
    <submittedName>
        <fullName evidence="2">Uncharacterized protein</fullName>
    </submittedName>
</protein>
<evidence type="ECO:0000313" key="3">
    <source>
        <dbReference type="Proteomes" id="UP001324427"/>
    </source>
</evidence>
<feature type="compositionally biased region" description="Low complexity" evidence="1">
    <location>
        <begin position="127"/>
        <end position="139"/>
    </location>
</feature>
<feature type="compositionally biased region" description="Basic and acidic residues" evidence="1">
    <location>
        <begin position="107"/>
        <end position="122"/>
    </location>
</feature>
<name>A0AAV9JWM5_9PEZI</name>
<feature type="region of interest" description="Disordered" evidence="1">
    <location>
        <begin position="107"/>
        <end position="139"/>
    </location>
</feature>
<keyword evidence="3" id="KW-1185">Reference proteome</keyword>
<dbReference type="AlphaFoldDB" id="A0AAV9JWM5"/>
<dbReference type="EMBL" id="JAVFHQ010000004">
    <property type="protein sequence ID" value="KAK4549496.1"/>
    <property type="molecule type" value="Genomic_DNA"/>
</dbReference>
<feature type="region of interest" description="Disordered" evidence="1">
    <location>
        <begin position="1"/>
        <end position="38"/>
    </location>
</feature>
<evidence type="ECO:0000313" key="2">
    <source>
        <dbReference type="EMBL" id="KAK4549496.1"/>
    </source>
</evidence>
<sequence length="139" mass="14731">MSENEDNSDPHDVSVEAHDMPGDNDIPRAHGKPETEEQAKAGLARMLNTAPDGPLGTDGGILLSLLGNPLGHVLSKVLTPVGYITGAVGRPNGEALLAVEKRMKEDYGYKKVDDPKGERLPGYERIGGNPQNGQNPLGL</sequence>
<evidence type="ECO:0000256" key="1">
    <source>
        <dbReference type="SAM" id="MobiDB-lite"/>
    </source>
</evidence>
<gene>
    <name evidence="2" type="ORF">LTR36_006493</name>
</gene>
<accession>A0AAV9JWM5</accession>